<keyword evidence="1" id="KW-0863">Zinc-finger</keyword>
<feature type="compositionally biased region" description="Polar residues" evidence="2">
    <location>
        <begin position="264"/>
        <end position="273"/>
    </location>
</feature>
<gene>
    <name evidence="4" type="ORF">LITE_LOCUS49019</name>
</gene>
<dbReference type="InterPro" id="IPR025836">
    <property type="entry name" value="Zn_knuckle_CX2CX4HX4C"/>
</dbReference>
<accession>A0AAV0RNL1</accession>
<reference evidence="4" key="1">
    <citation type="submission" date="2022-08" db="EMBL/GenBank/DDBJ databases">
        <authorList>
            <person name="Gutierrez-Valencia J."/>
        </authorList>
    </citation>
    <scope>NUCLEOTIDE SEQUENCE</scope>
</reference>
<dbReference type="InterPro" id="IPR025558">
    <property type="entry name" value="DUF4283"/>
</dbReference>
<dbReference type="PANTHER" id="PTHR31286:SF99">
    <property type="entry name" value="DUF4283 DOMAIN-CONTAINING PROTEIN"/>
    <property type="match status" value="1"/>
</dbReference>
<feature type="compositionally biased region" description="Low complexity" evidence="2">
    <location>
        <begin position="228"/>
        <end position="238"/>
    </location>
</feature>
<dbReference type="AlphaFoldDB" id="A0AAV0RNL1"/>
<dbReference type="Pfam" id="PF14111">
    <property type="entry name" value="DUF4283"/>
    <property type="match status" value="1"/>
</dbReference>
<feature type="region of interest" description="Disordered" evidence="2">
    <location>
        <begin position="427"/>
        <end position="455"/>
    </location>
</feature>
<evidence type="ECO:0000259" key="3">
    <source>
        <dbReference type="PROSITE" id="PS50158"/>
    </source>
</evidence>
<name>A0AAV0RNL1_9ROSI</name>
<evidence type="ECO:0000313" key="5">
    <source>
        <dbReference type="Proteomes" id="UP001154282"/>
    </source>
</evidence>
<dbReference type="PROSITE" id="PS50158">
    <property type="entry name" value="ZF_CCHC"/>
    <property type="match status" value="1"/>
</dbReference>
<dbReference type="GO" id="GO:0003676">
    <property type="term" value="F:nucleic acid binding"/>
    <property type="evidence" value="ECO:0007669"/>
    <property type="project" value="InterPro"/>
</dbReference>
<dbReference type="InterPro" id="IPR036875">
    <property type="entry name" value="Znf_CCHC_sf"/>
</dbReference>
<evidence type="ECO:0000256" key="2">
    <source>
        <dbReference type="SAM" id="MobiDB-lite"/>
    </source>
</evidence>
<dbReference type="InterPro" id="IPR040256">
    <property type="entry name" value="At4g02000-like"/>
</dbReference>
<evidence type="ECO:0000313" key="4">
    <source>
        <dbReference type="EMBL" id="CAI0559010.1"/>
    </source>
</evidence>
<dbReference type="GO" id="GO:0008270">
    <property type="term" value="F:zinc ion binding"/>
    <property type="evidence" value="ECO:0007669"/>
    <property type="project" value="UniProtKB-KW"/>
</dbReference>
<comment type="caution">
    <text evidence="4">The sequence shown here is derived from an EMBL/GenBank/DDBJ whole genome shotgun (WGS) entry which is preliminary data.</text>
</comment>
<feature type="compositionally biased region" description="Polar residues" evidence="2">
    <location>
        <begin position="151"/>
        <end position="168"/>
    </location>
</feature>
<keyword evidence="5" id="KW-1185">Reference proteome</keyword>
<proteinExistence type="predicted"/>
<dbReference type="InterPro" id="IPR001878">
    <property type="entry name" value="Znf_CCHC"/>
</dbReference>
<keyword evidence="1" id="KW-0862">Zinc</keyword>
<organism evidence="4 5">
    <name type="scientific">Linum tenue</name>
    <dbReference type="NCBI Taxonomy" id="586396"/>
    <lineage>
        <taxon>Eukaryota</taxon>
        <taxon>Viridiplantae</taxon>
        <taxon>Streptophyta</taxon>
        <taxon>Embryophyta</taxon>
        <taxon>Tracheophyta</taxon>
        <taxon>Spermatophyta</taxon>
        <taxon>Magnoliopsida</taxon>
        <taxon>eudicotyledons</taxon>
        <taxon>Gunneridae</taxon>
        <taxon>Pentapetalae</taxon>
        <taxon>rosids</taxon>
        <taxon>fabids</taxon>
        <taxon>Malpighiales</taxon>
        <taxon>Linaceae</taxon>
        <taxon>Linum</taxon>
    </lineage>
</organism>
<feature type="compositionally biased region" description="Polar residues" evidence="2">
    <location>
        <begin position="438"/>
        <end position="447"/>
    </location>
</feature>
<dbReference type="Proteomes" id="UP001154282">
    <property type="component" value="Unassembled WGS sequence"/>
</dbReference>
<dbReference type="Pfam" id="PF14392">
    <property type="entry name" value="zf-CCHC_4"/>
    <property type="match status" value="1"/>
</dbReference>
<dbReference type="PANTHER" id="PTHR31286">
    <property type="entry name" value="GLYCINE-RICH CELL WALL STRUCTURAL PROTEIN 1.8-LIKE"/>
    <property type="match status" value="1"/>
</dbReference>
<evidence type="ECO:0000256" key="1">
    <source>
        <dbReference type="PROSITE-ProRule" id="PRU00047"/>
    </source>
</evidence>
<keyword evidence="1" id="KW-0479">Metal-binding</keyword>
<feature type="region of interest" description="Disordered" evidence="2">
    <location>
        <begin position="335"/>
        <end position="368"/>
    </location>
</feature>
<feature type="compositionally biased region" description="Basic and acidic residues" evidence="2">
    <location>
        <begin position="242"/>
        <end position="255"/>
    </location>
</feature>
<feature type="region of interest" description="Disordered" evidence="2">
    <location>
        <begin position="151"/>
        <end position="273"/>
    </location>
</feature>
<sequence length="455" mass="49913">MDLNNETFLVTLSNDQDYLKALTGGPWEILDHYLVVHPWSPKFRTSDKIHKSVTAWVQQPELPVHFYHREVLFAIGNRIGRTVKLDYHTEMLERGKFARIAIELDMTKPLPTRIRLDGYWQQVLYENLPQICFECGRIGHSEDTCPKKSNNLATMPTPGSTVQSTNGAAQIEPPVEPPAGYGPWMQVVCKSRKPTRKVSDNQGNHPAKPTNQGKPTAKSTGYSKGDTHGTTTGNDGNGKANHKSEQKKGKSDPHKGKVSAKGSKPTQGNKKVINGSQEWIPMGAVKEASNIQSLVTDSGPWTQSPLFAGPNDPAMGILSSSTASVKLSPEVTIKENANPNVPSHSVRQNFEKKNNIASPGPGSKNDRHLKIAKKPIQNSTVMKREVNQLVKEPTFPITQRDIESFIIQSKRKAEEFGKAVATAASDVRMKDSAAIPGTQKTNPDQSTLPPPISAD</sequence>
<protein>
    <recommendedName>
        <fullName evidence="3">CCHC-type domain-containing protein</fullName>
    </recommendedName>
</protein>
<feature type="compositionally biased region" description="Polar residues" evidence="2">
    <location>
        <begin position="200"/>
        <end position="222"/>
    </location>
</feature>
<dbReference type="EMBL" id="CAMGYJ010000011">
    <property type="protein sequence ID" value="CAI0559010.1"/>
    <property type="molecule type" value="Genomic_DNA"/>
</dbReference>
<feature type="compositionally biased region" description="Polar residues" evidence="2">
    <location>
        <begin position="335"/>
        <end position="348"/>
    </location>
</feature>
<dbReference type="SUPFAM" id="SSF57756">
    <property type="entry name" value="Retrovirus zinc finger-like domains"/>
    <property type="match status" value="1"/>
</dbReference>
<feature type="domain" description="CCHC-type" evidence="3">
    <location>
        <begin position="132"/>
        <end position="147"/>
    </location>
</feature>